<organism evidence="2">
    <name type="scientific">marine metagenome</name>
    <dbReference type="NCBI Taxonomy" id="408172"/>
    <lineage>
        <taxon>unclassified sequences</taxon>
        <taxon>metagenomes</taxon>
        <taxon>ecological metagenomes</taxon>
    </lineage>
</organism>
<keyword evidence="1" id="KW-1133">Transmembrane helix</keyword>
<dbReference type="AlphaFoldDB" id="A0A382QXH2"/>
<keyword evidence="1" id="KW-0472">Membrane</keyword>
<reference evidence="2" key="1">
    <citation type="submission" date="2018-05" db="EMBL/GenBank/DDBJ databases">
        <authorList>
            <person name="Lanie J.A."/>
            <person name="Ng W.-L."/>
            <person name="Kazmierczak K.M."/>
            <person name="Andrzejewski T.M."/>
            <person name="Davidsen T.M."/>
            <person name="Wayne K.J."/>
            <person name="Tettelin H."/>
            <person name="Glass J.I."/>
            <person name="Rusch D."/>
            <person name="Podicherti R."/>
            <person name="Tsui H.-C.T."/>
            <person name="Winkler M.E."/>
        </authorList>
    </citation>
    <scope>NUCLEOTIDE SEQUENCE</scope>
</reference>
<feature type="transmembrane region" description="Helical" evidence="1">
    <location>
        <begin position="6"/>
        <end position="24"/>
    </location>
</feature>
<keyword evidence="1" id="KW-0812">Transmembrane</keyword>
<evidence type="ECO:0000256" key="1">
    <source>
        <dbReference type="SAM" id="Phobius"/>
    </source>
</evidence>
<gene>
    <name evidence="2" type="ORF">METZ01_LOCUS343053</name>
</gene>
<accession>A0A382QXH2</accession>
<evidence type="ECO:0000313" key="2">
    <source>
        <dbReference type="EMBL" id="SVC90199.1"/>
    </source>
</evidence>
<dbReference type="EMBL" id="UINC01117638">
    <property type="protein sequence ID" value="SVC90199.1"/>
    <property type="molecule type" value="Genomic_DNA"/>
</dbReference>
<sequence>MDIKKFLVLVNVIGAGIILLILFVP</sequence>
<name>A0A382QXH2_9ZZZZ</name>
<proteinExistence type="predicted"/>
<protein>
    <submittedName>
        <fullName evidence="2">Uncharacterized protein</fullName>
    </submittedName>
</protein>